<dbReference type="Gene3D" id="3.40.190.10">
    <property type="entry name" value="Periplasmic binding protein-like II"/>
    <property type="match status" value="2"/>
</dbReference>
<feature type="signal peptide" evidence="1">
    <location>
        <begin position="1"/>
        <end position="18"/>
    </location>
</feature>
<dbReference type="PANTHER" id="PTHR38834">
    <property type="entry name" value="PERIPLASMIC SUBSTRATE BINDING PROTEIN FAMILY 3"/>
    <property type="match status" value="1"/>
</dbReference>
<dbReference type="SUPFAM" id="SSF53850">
    <property type="entry name" value="Periplasmic binding protein-like II"/>
    <property type="match status" value="1"/>
</dbReference>
<dbReference type="Proteomes" id="UP000028931">
    <property type="component" value="Chromosome"/>
</dbReference>
<proteinExistence type="predicted"/>
<dbReference type="HOGENOM" id="CLU_064076_1_1_6"/>
<sequence length="242" mass="27308">MKLIAACLLACLPVSALAGELRLLTDNHRPLHFQQGNELVGFAVDVVRSLSQQSGDVIVLQQMPLRRGLRVASSAPDTAVFTILRSPEREASYQWVGPLMEVQTALYAAPDSQLEVRDLQQAAALKQIVVPRKWQAYRYLQEHGMNNLYGVETPEQMMRLLRLGRADLVAVDNLSVAAQAREAGLGPLRYQMPLTRQGAYIAFSPQTDSQRVQRWQRALEKMRQDGRLKQLEQHWLGDEQKP</sequence>
<dbReference type="EMBL" id="CP009048">
    <property type="protein sequence ID" value="AIL62115.1"/>
    <property type="molecule type" value="Genomic_DNA"/>
</dbReference>
<dbReference type="OrthoDB" id="8587856at2"/>
<feature type="domain" description="Solute-binding protein family 3/N-terminal" evidence="2">
    <location>
        <begin position="20"/>
        <end position="239"/>
    </location>
</feature>
<dbReference type="PANTHER" id="PTHR38834:SF3">
    <property type="entry name" value="SOLUTE-BINDING PROTEIN FAMILY 3_N-TERMINAL DOMAIN-CONTAINING PROTEIN"/>
    <property type="match status" value="1"/>
</dbReference>
<gene>
    <name evidence="3" type="ORF">PSAKL28_29250</name>
</gene>
<dbReference type="Pfam" id="PF00497">
    <property type="entry name" value="SBP_bac_3"/>
    <property type="match status" value="1"/>
</dbReference>
<feature type="chain" id="PRO_5001718204" evidence="1">
    <location>
        <begin position="19"/>
        <end position="242"/>
    </location>
</feature>
<dbReference type="RefSeq" id="WP_038611761.1">
    <property type="nucleotide sequence ID" value="NZ_CP009048.1"/>
</dbReference>
<organism evidence="3 4">
    <name type="scientific">Pseudomonas alkylphenolica</name>
    <dbReference type="NCBI Taxonomy" id="237609"/>
    <lineage>
        <taxon>Bacteria</taxon>
        <taxon>Pseudomonadati</taxon>
        <taxon>Pseudomonadota</taxon>
        <taxon>Gammaproteobacteria</taxon>
        <taxon>Pseudomonadales</taxon>
        <taxon>Pseudomonadaceae</taxon>
        <taxon>Pseudomonas</taxon>
    </lineage>
</organism>
<dbReference type="eggNOG" id="COG0834">
    <property type="taxonomic scope" value="Bacteria"/>
</dbReference>
<reference evidence="3 4" key="1">
    <citation type="submission" date="2014-07" db="EMBL/GenBank/DDBJ databases">
        <authorList>
            <person name="Lee K."/>
            <person name="Lim J.Y."/>
            <person name="Hwang I."/>
        </authorList>
    </citation>
    <scope>NUCLEOTIDE SEQUENCE [LARGE SCALE GENOMIC DNA]</scope>
    <source>
        <strain evidence="3 4">KL28</strain>
    </source>
</reference>
<evidence type="ECO:0000313" key="4">
    <source>
        <dbReference type="Proteomes" id="UP000028931"/>
    </source>
</evidence>
<dbReference type="KEGG" id="palk:PSAKL28_29250"/>
<evidence type="ECO:0000256" key="1">
    <source>
        <dbReference type="SAM" id="SignalP"/>
    </source>
</evidence>
<dbReference type="InterPro" id="IPR001638">
    <property type="entry name" value="Solute-binding_3/MltF_N"/>
</dbReference>
<keyword evidence="1" id="KW-0732">Signal</keyword>
<evidence type="ECO:0000259" key="2">
    <source>
        <dbReference type="SMART" id="SM00062"/>
    </source>
</evidence>
<evidence type="ECO:0000313" key="3">
    <source>
        <dbReference type="EMBL" id="AIL62115.1"/>
    </source>
</evidence>
<dbReference type="AlphaFoldDB" id="A0A077FBS4"/>
<dbReference type="SMART" id="SM00062">
    <property type="entry name" value="PBPb"/>
    <property type="match status" value="1"/>
</dbReference>
<protein>
    <submittedName>
        <fullName evidence="3">Amino acid ABC transporter substrate-binding protein, PAAT family</fullName>
    </submittedName>
</protein>
<name>A0A077FBS4_9PSED</name>
<accession>A0A077FBS4</accession>